<dbReference type="AlphaFoldDB" id="A0AA41XCL8"/>
<dbReference type="PANTHER" id="PTHR11626">
    <property type="entry name" value="FARNESYL-DIPHOSPHATE FARNESYLTRANSFERASE"/>
    <property type="match status" value="1"/>
</dbReference>
<dbReference type="InterPro" id="IPR002060">
    <property type="entry name" value="Squ/phyt_synthse"/>
</dbReference>
<dbReference type="Pfam" id="PF00494">
    <property type="entry name" value="SQS_PSY"/>
    <property type="match status" value="1"/>
</dbReference>
<gene>
    <name evidence="1" type="ORF">NK662_18025</name>
</gene>
<dbReference type="GO" id="GO:0051996">
    <property type="term" value="F:squalene synthase [NAD(P)H] activity"/>
    <property type="evidence" value="ECO:0007669"/>
    <property type="project" value="InterPro"/>
</dbReference>
<protein>
    <submittedName>
        <fullName evidence="1">Phytoene/squalene synthase family protein</fullName>
    </submittedName>
</protein>
<evidence type="ECO:0000313" key="2">
    <source>
        <dbReference type="Proteomes" id="UP001156102"/>
    </source>
</evidence>
<comment type="caution">
    <text evidence="1">The sequence shown here is derived from an EMBL/GenBank/DDBJ whole genome shotgun (WGS) entry which is preliminary data.</text>
</comment>
<accession>A0AA41XCL8</accession>
<dbReference type="Proteomes" id="UP001156102">
    <property type="component" value="Unassembled WGS sequence"/>
</dbReference>
<dbReference type="GO" id="GO:0045338">
    <property type="term" value="P:farnesyl diphosphate metabolic process"/>
    <property type="evidence" value="ECO:0007669"/>
    <property type="project" value="InterPro"/>
</dbReference>
<name>A0AA41XCL8_9BACI</name>
<proteinExistence type="predicted"/>
<keyword evidence="2" id="KW-1185">Reference proteome</keyword>
<dbReference type="InterPro" id="IPR008949">
    <property type="entry name" value="Isoprenoid_synthase_dom_sf"/>
</dbReference>
<dbReference type="PANTHER" id="PTHR11626:SF2">
    <property type="entry name" value="SQUALENE SYNTHASE"/>
    <property type="match status" value="1"/>
</dbReference>
<dbReference type="EMBL" id="JANCLT010000011">
    <property type="protein sequence ID" value="MCP8970418.1"/>
    <property type="molecule type" value="Genomic_DNA"/>
</dbReference>
<organism evidence="1 2">
    <name type="scientific">Ectobacillus ponti</name>
    <dbReference type="NCBI Taxonomy" id="2961894"/>
    <lineage>
        <taxon>Bacteria</taxon>
        <taxon>Bacillati</taxon>
        <taxon>Bacillota</taxon>
        <taxon>Bacilli</taxon>
        <taxon>Bacillales</taxon>
        <taxon>Bacillaceae</taxon>
        <taxon>Ectobacillus</taxon>
    </lineage>
</organism>
<evidence type="ECO:0000313" key="1">
    <source>
        <dbReference type="EMBL" id="MCP8970418.1"/>
    </source>
</evidence>
<dbReference type="InterPro" id="IPR044844">
    <property type="entry name" value="Trans_IPPS_euk-type"/>
</dbReference>
<reference evidence="1" key="1">
    <citation type="submission" date="2022-07" db="EMBL/GenBank/DDBJ databases">
        <authorList>
            <person name="Li W.-J."/>
            <person name="Deng Q.-Q."/>
        </authorList>
    </citation>
    <scope>NUCLEOTIDE SEQUENCE</scope>
    <source>
        <strain evidence="1">SYSU M60031</strain>
    </source>
</reference>
<dbReference type="Gene3D" id="1.10.600.10">
    <property type="entry name" value="Farnesyl Diphosphate Synthase"/>
    <property type="match status" value="1"/>
</dbReference>
<dbReference type="SUPFAM" id="SSF48576">
    <property type="entry name" value="Terpenoid synthases"/>
    <property type="match status" value="1"/>
</dbReference>
<sequence length="263" mass="29822">MRVLQETSRTFFIPISYLPAGLQETVAAAYLCMRAIDEIEDHPYLQPQVKHDVLQAIRSQLRMNSGREEFLSVIEPWKQLLPEVTVRLYDWIELCPQPVLPQVLEATALMAGGMADWSLKGWQIQTEEDLNQYTFYVAGLVGLMLSDIWAWYDGTKTDQLLAVAFGRGLQAVNILRNSKEDSERGVTFFPEGWEYDDMLQYARHNLSLADLYIEDLQPGPVLHFCQIPLALAHATLDALVAGKEKMSRAAVHEVVNQVLGESR</sequence>